<evidence type="ECO:0000313" key="2">
    <source>
        <dbReference type="EMBL" id="VDP52495.1"/>
    </source>
</evidence>
<proteinExistence type="predicted"/>
<reference evidence="2 3" key="1">
    <citation type="submission" date="2018-11" db="EMBL/GenBank/DDBJ databases">
        <authorList>
            <consortium name="Pathogen Informatics"/>
        </authorList>
    </citation>
    <scope>NUCLEOTIDE SEQUENCE [LARGE SCALE GENOMIC DNA]</scope>
    <source>
        <strain evidence="2 3">Zambia</strain>
    </source>
</reference>
<feature type="domain" description="P-type ATPase A" evidence="1">
    <location>
        <begin position="50"/>
        <end position="110"/>
    </location>
</feature>
<dbReference type="InterPro" id="IPR008250">
    <property type="entry name" value="ATPase_P-typ_transduc_dom_A_sf"/>
</dbReference>
<protein>
    <recommendedName>
        <fullName evidence="1">P-type ATPase A domain-containing protein</fullName>
    </recommendedName>
</protein>
<dbReference type="GO" id="GO:0005802">
    <property type="term" value="C:trans-Golgi network"/>
    <property type="evidence" value="ECO:0007669"/>
    <property type="project" value="TreeGrafter"/>
</dbReference>
<dbReference type="PANTHER" id="PTHR24092:SF150">
    <property type="entry name" value="PHOSPHOLIPID-TRANSPORTING ATPASE"/>
    <property type="match status" value="1"/>
</dbReference>
<dbReference type="STRING" id="48269.A0A183N8T4"/>
<dbReference type="AlphaFoldDB" id="A0A183N8T4"/>
<dbReference type="PANTHER" id="PTHR24092">
    <property type="entry name" value="PROBABLE PHOSPHOLIPID-TRANSPORTING ATPASE"/>
    <property type="match status" value="1"/>
</dbReference>
<dbReference type="Pfam" id="PF00122">
    <property type="entry name" value="E1-E2_ATPase"/>
    <property type="match status" value="1"/>
</dbReference>
<feature type="non-terminal residue" evidence="2">
    <location>
        <position position="212"/>
    </location>
</feature>
<evidence type="ECO:0000259" key="1">
    <source>
        <dbReference type="Pfam" id="PF00122"/>
    </source>
</evidence>
<evidence type="ECO:0000313" key="3">
    <source>
        <dbReference type="Proteomes" id="UP000277204"/>
    </source>
</evidence>
<name>A0A183N8T4_9TREM</name>
<dbReference type="GO" id="GO:0005886">
    <property type="term" value="C:plasma membrane"/>
    <property type="evidence" value="ECO:0007669"/>
    <property type="project" value="TreeGrafter"/>
</dbReference>
<dbReference type="Gene3D" id="2.70.150.10">
    <property type="entry name" value="Calcium-transporting ATPase, cytoplasmic transduction domain A"/>
    <property type="match status" value="1"/>
</dbReference>
<organism evidence="2 3">
    <name type="scientific">Schistosoma margrebowiei</name>
    <dbReference type="NCBI Taxonomy" id="48269"/>
    <lineage>
        <taxon>Eukaryota</taxon>
        <taxon>Metazoa</taxon>
        <taxon>Spiralia</taxon>
        <taxon>Lophotrochozoa</taxon>
        <taxon>Platyhelminthes</taxon>
        <taxon>Trematoda</taxon>
        <taxon>Digenea</taxon>
        <taxon>Strigeidida</taxon>
        <taxon>Schistosomatoidea</taxon>
        <taxon>Schistosomatidae</taxon>
        <taxon>Schistosoma</taxon>
    </lineage>
</organism>
<dbReference type="Proteomes" id="UP000277204">
    <property type="component" value="Unassembled WGS sequence"/>
</dbReference>
<dbReference type="EMBL" id="UZAI01020622">
    <property type="protein sequence ID" value="VDP52495.1"/>
    <property type="molecule type" value="Genomic_DNA"/>
</dbReference>
<sequence>MVAGDQRLVHTPFVPAGYWSPCAPLVCDPVKAPDVRFSSSHFRKQHPDHEKAMILRDHVWVKICWKDLEVGDLVKVLSNEGIPADLVLLASSEPQAMCYIETSNLDGETNLKLRQGLPVTTHLLTAGELNAFEAVVECEPPNRKLDEFVGVIRTADGIWPSANLQLPTIPKQPELNTEIGPPTLAKVQKVIVNLKRSTADGPDGLAPDVFKD</sequence>
<keyword evidence="3" id="KW-1185">Reference proteome</keyword>
<gene>
    <name evidence="2" type="ORF">SMRZ_LOCUS24709</name>
</gene>
<dbReference type="SUPFAM" id="SSF81653">
    <property type="entry name" value="Calcium ATPase, transduction domain A"/>
    <property type="match status" value="1"/>
</dbReference>
<dbReference type="InterPro" id="IPR059000">
    <property type="entry name" value="ATPase_P-type_domA"/>
</dbReference>
<dbReference type="GO" id="GO:0140326">
    <property type="term" value="F:ATPase-coupled intramembrane lipid transporter activity"/>
    <property type="evidence" value="ECO:0007669"/>
    <property type="project" value="TreeGrafter"/>
</dbReference>
<accession>A0A183N8T4</accession>
<dbReference type="GO" id="GO:0045332">
    <property type="term" value="P:phospholipid translocation"/>
    <property type="evidence" value="ECO:0007669"/>
    <property type="project" value="TreeGrafter"/>
</dbReference>